<accession>A0A0H4X1H8</accession>
<keyword evidence="3" id="KW-1185">Reference proteome</keyword>
<dbReference type="AlphaFoldDB" id="A0A0H4X1H8"/>
<organism evidence="2 3">
    <name type="scientific">Pseudomyxococcus hansupus</name>
    <dbReference type="NCBI Taxonomy" id="1297742"/>
    <lineage>
        <taxon>Bacteria</taxon>
        <taxon>Pseudomonadati</taxon>
        <taxon>Myxococcota</taxon>
        <taxon>Myxococcia</taxon>
        <taxon>Myxococcales</taxon>
        <taxon>Cystobacterineae</taxon>
        <taxon>Myxococcaceae</taxon>
        <taxon>Pseudomyxococcus</taxon>
    </lineage>
</organism>
<feature type="compositionally biased region" description="Basic residues" evidence="1">
    <location>
        <begin position="1"/>
        <end position="11"/>
    </location>
</feature>
<gene>
    <name evidence="2" type="ORF">A176_004625</name>
</gene>
<dbReference type="STRING" id="1297742.A176_004625"/>
<dbReference type="PATRIC" id="fig|1297742.4.peg.4670"/>
<name>A0A0H4X1H8_9BACT</name>
<evidence type="ECO:0000313" key="2">
    <source>
        <dbReference type="EMBL" id="AKQ67713.1"/>
    </source>
</evidence>
<dbReference type="KEGG" id="mym:A176_004625"/>
<proteinExistence type="predicted"/>
<feature type="region of interest" description="Disordered" evidence="1">
    <location>
        <begin position="1"/>
        <end position="52"/>
    </location>
</feature>
<evidence type="ECO:0000313" key="3">
    <source>
        <dbReference type="Proteomes" id="UP000009026"/>
    </source>
</evidence>
<sequence>MVRRPRPRRVPRASADPQGVREATPGVASRRLRRLRGLQASGLRAAKGHPFR</sequence>
<protein>
    <submittedName>
        <fullName evidence="2">Uncharacterized protein</fullName>
    </submittedName>
</protein>
<dbReference type="EMBL" id="CP012109">
    <property type="protein sequence ID" value="AKQ67713.1"/>
    <property type="molecule type" value="Genomic_DNA"/>
</dbReference>
<evidence type="ECO:0000256" key="1">
    <source>
        <dbReference type="SAM" id="MobiDB-lite"/>
    </source>
</evidence>
<reference evidence="2 3" key="1">
    <citation type="journal article" date="2016" name="PLoS ONE">
        <title>Complete Genome Sequence and Comparative Genomics of a Novel Myxobacterium Myxococcus hansupus.</title>
        <authorList>
            <person name="Sharma G."/>
            <person name="Narwani T."/>
            <person name="Subramanian S."/>
        </authorList>
    </citation>
    <scope>NUCLEOTIDE SEQUENCE [LARGE SCALE GENOMIC DNA]</scope>
    <source>
        <strain evidence="3">mixupus</strain>
    </source>
</reference>
<dbReference type="Proteomes" id="UP000009026">
    <property type="component" value="Chromosome"/>
</dbReference>